<sequence length="325" mass="36393">MYVPELLPSCENLINADFVTQAGITKIEECGTGAIYCQACQITRSLPYKNANLTLLKLPKTPVLILSHFTGDLPMTKVKLNARQEYEYLNNYKVLQAAFKKHRIDKPIPVERLTKCKMQDNLEFTQWLKKFWDAHWHGEEYDPIGRAGGQVASVANPAVMAVRPASNGGRLSSGSAARRTPIGGPARVTSVASQANQRELLELRAQVEELHNHSATIEKESGFYFGKLRDVEVIVQQRLSLPDTEVSKSERETLLKIQAILYSTEEGFEAPPADELALDEEDKFEHEQLEGGVQQLHLGEQLNISRGSHAGEEHEGQLLQEEETF</sequence>
<evidence type="ECO:0000313" key="2">
    <source>
        <dbReference type="Proteomes" id="UP001243375"/>
    </source>
</evidence>
<protein>
    <submittedName>
        <fullName evidence="1">Uncharacterized protein</fullName>
    </submittedName>
</protein>
<name>A0ACC2XED1_9TREE</name>
<gene>
    <name evidence="1" type="ORF">QFC22_002411</name>
</gene>
<dbReference type="EMBL" id="JASBWU010000005">
    <property type="protein sequence ID" value="KAJ9121789.1"/>
    <property type="molecule type" value="Genomic_DNA"/>
</dbReference>
<evidence type="ECO:0000313" key="1">
    <source>
        <dbReference type="EMBL" id="KAJ9121789.1"/>
    </source>
</evidence>
<keyword evidence="2" id="KW-1185">Reference proteome</keyword>
<proteinExistence type="predicted"/>
<dbReference type="Proteomes" id="UP001243375">
    <property type="component" value="Unassembled WGS sequence"/>
</dbReference>
<comment type="caution">
    <text evidence="1">The sequence shown here is derived from an EMBL/GenBank/DDBJ whole genome shotgun (WGS) entry which is preliminary data.</text>
</comment>
<organism evidence="1 2">
    <name type="scientific">Naganishia vaughanmartiniae</name>
    <dbReference type="NCBI Taxonomy" id="1424756"/>
    <lineage>
        <taxon>Eukaryota</taxon>
        <taxon>Fungi</taxon>
        <taxon>Dikarya</taxon>
        <taxon>Basidiomycota</taxon>
        <taxon>Agaricomycotina</taxon>
        <taxon>Tremellomycetes</taxon>
        <taxon>Filobasidiales</taxon>
        <taxon>Filobasidiaceae</taxon>
        <taxon>Naganishia</taxon>
    </lineage>
</organism>
<accession>A0ACC2XED1</accession>
<reference evidence="1" key="1">
    <citation type="submission" date="2023-04" db="EMBL/GenBank/DDBJ databases">
        <title>Draft Genome sequencing of Naganishia species isolated from polar environments using Oxford Nanopore Technology.</title>
        <authorList>
            <person name="Leo P."/>
            <person name="Venkateswaran K."/>
        </authorList>
    </citation>
    <scope>NUCLEOTIDE SEQUENCE</scope>
    <source>
        <strain evidence="1">MNA-CCFEE 5425</strain>
    </source>
</reference>